<dbReference type="Gene3D" id="3.40.140.10">
    <property type="entry name" value="Cytidine Deaminase, domain 2"/>
    <property type="match status" value="1"/>
</dbReference>
<comment type="function">
    <text evidence="2 13">This enzyme scavenges exogenous and endogenous cytidine and 2'-deoxycytidine for UMP synthesis.</text>
</comment>
<dbReference type="InterPro" id="IPR050202">
    <property type="entry name" value="Cyt/Deoxycyt_deaminase"/>
</dbReference>
<dbReference type="GO" id="GO:0004126">
    <property type="term" value="F:cytidine deaminase activity"/>
    <property type="evidence" value="ECO:0007669"/>
    <property type="project" value="UniProtKB-UniRule"/>
</dbReference>
<evidence type="ECO:0000256" key="1">
    <source>
        <dbReference type="ARBA" id="ARBA00001947"/>
    </source>
</evidence>
<sequence>MTETSSELVTEKEIEELKIRVLKAKEFAYCPYSKFHVGCTILTKNGKYFNGCNVENASYPAGICAERTAITKAISEGEKDFKIIAVITDSIKCSSPCGICRQVIREFAGSNIHNGKSLQLPIIMFNNDASEKIIKTIDELLPNSFGPEDLFN</sequence>
<dbReference type="PROSITE" id="PS51747">
    <property type="entry name" value="CYT_DCMP_DEAMINASES_2"/>
    <property type="match status" value="1"/>
</dbReference>
<dbReference type="EC" id="3.5.4.5" evidence="4 13"/>
<dbReference type="CDD" id="cd01283">
    <property type="entry name" value="cytidine_deaminase"/>
    <property type="match status" value="1"/>
</dbReference>
<evidence type="ECO:0000259" key="14">
    <source>
        <dbReference type="PROSITE" id="PS51747"/>
    </source>
</evidence>
<dbReference type="GO" id="GO:0072527">
    <property type="term" value="P:pyrimidine-containing compound metabolic process"/>
    <property type="evidence" value="ECO:0007669"/>
    <property type="project" value="UniProtKB-ARBA"/>
</dbReference>
<keyword evidence="7 12" id="KW-0862">Zinc</keyword>
<comment type="catalytic activity">
    <reaction evidence="13">
        <text>2'-deoxycytidine + H2O + H(+) = 2'-deoxyuridine + NH4(+)</text>
        <dbReference type="Rhea" id="RHEA:13433"/>
        <dbReference type="ChEBI" id="CHEBI:15377"/>
        <dbReference type="ChEBI" id="CHEBI:15378"/>
        <dbReference type="ChEBI" id="CHEBI:15698"/>
        <dbReference type="ChEBI" id="CHEBI:16450"/>
        <dbReference type="ChEBI" id="CHEBI:28938"/>
        <dbReference type="EC" id="3.5.4.5"/>
    </reaction>
</comment>
<dbReference type="SUPFAM" id="SSF53927">
    <property type="entry name" value="Cytidine deaminase-like"/>
    <property type="match status" value="1"/>
</dbReference>
<gene>
    <name evidence="15" type="ORF">DAPK24_031060</name>
</gene>
<evidence type="ECO:0000256" key="2">
    <source>
        <dbReference type="ARBA" id="ARBA00003949"/>
    </source>
</evidence>
<feature type="binding site" evidence="12">
    <location>
        <position position="100"/>
    </location>
    <ligand>
        <name>Zn(2+)</name>
        <dbReference type="ChEBI" id="CHEBI:29105"/>
        <note>catalytic</note>
    </ligand>
</feature>
<comment type="similarity">
    <text evidence="3 13">Belongs to the cytidine and deoxycytidylate deaminase family.</text>
</comment>
<comment type="catalytic activity">
    <reaction evidence="9 13">
        <text>cytidine + H2O + H(+) = uridine + NH4(+)</text>
        <dbReference type="Rhea" id="RHEA:16069"/>
        <dbReference type="ChEBI" id="CHEBI:15377"/>
        <dbReference type="ChEBI" id="CHEBI:15378"/>
        <dbReference type="ChEBI" id="CHEBI:16704"/>
        <dbReference type="ChEBI" id="CHEBI:17562"/>
        <dbReference type="ChEBI" id="CHEBI:28938"/>
        <dbReference type="EC" id="3.5.4.5"/>
    </reaction>
</comment>
<evidence type="ECO:0000256" key="8">
    <source>
        <dbReference type="ARBA" id="ARBA00032005"/>
    </source>
</evidence>
<name>A0AAV5R4U9_PICKL</name>
<dbReference type="NCBIfam" id="NF004064">
    <property type="entry name" value="PRK05578.1"/>
    <property type="match status" value="1"/>
</dbReference>
<evidence type="ECO:0000256" key="4">
    <source>
        <dbReference type="ARBA" id="ARBA00012783"/>
    </source>
</evidence>
<dbReference type="InterPro" id="IPR002125">
    <property type="entry name" value="CMP_dCMP_dom"/>
</dbReference>
<evidence type="ECO:0000256" key="12">
    <source>
        <dbReference type="PIRSR" id="PIRSR606262-3"/>
    </source>
</evidence>
<evidence type="ECO:0000256" key="6">
    <source>
        <dbReference type="ARBA" id="ARBA00022801"/>
    </source>
</evidence>
<evidence type="ECO:0000313" key="15">
    <source>
        <dbReference type="EMBL" id="GMM46531.1"/>
    </source>
</evidence>
<dbReference type="Pfam" id="PF00383">
    <property type="entry name" value="dCMP_cyt_deam_1"/>
    <property type="match status" value="1"/>
</dbReference>
<dbReference type="InterPro" id="IPR016192">
    <property type="entry name" value="APOBEC/CMP_deaminase_Zn-bd"/>
</dbReference>
<organism evidence="15 16">
    <name type="scientific">Pichia kluyveri</name>
    <name type="common">Yeast</name>
    <dbReference type="NCBI Taxonomy" id="36015"/>
    <lineage>
        <taxon>Eukaryota</taxon>
        <taxon>Fungi</taxon>
        <taxon>Dikarya</taxon>
        <taxon>Ascomycota</taxon>
        <taxon>Saccharomycotina</taxon>
        <taxon>Pichiomycetes</taxon>
        <taxon>Pichiales</taxon>
        <taxon>Pichiaceae</taxon>
        <taxon>Pichia</taxon>
    </lineage>
</organism>
<evidence type="ECO:0000256" key="3">
    <source>
        <dbReference type="ARBA" id="ARBA00006576"/>
    </source>
</evidence>
<evidence type="ECO:0000256" key="11">
    <source>
        <dbReference type="PIRSR" id="PIRSR606262-2"/>
    </source>
</evidence>
<dbReference type="PANTHER" id="PTHR11644:SF2">
    <property type="entry name" value="CYTIDINE DEAMINASE"/>
    <property type="match status" value="1"/>
</dbReference>
<dbReference type="GO" id="GO:0042802">
    <property type="term" value="F:identical protein binding"/>
    <property type="evidence" value="ECO:0007669"/>
    <property type="project" value="UniProtKB-ARBA"/>
</dbReference>
<evidence type="ECO:0000256" key="9">
    <source>
        <dbReference type="ARBA" id="ARBA00049558"/>
    </source>
</evidence>
<evidence type="ECO:0000256" key="13">
    <source>
        <dbReference type="RuleBase" id="RU364006"/>
    </source>
</evidence>
<feature type="binding site" evidence="11">
    <location>
        <begin position="53"/>
        <end position="59"/>
    </location>
    <ligand>
        <name>substrate</name>
    </ligand>
</feature>
<feature type="binding site" evidence="12">
    <location>
        <position position="97"/>
    </location>
    <ligand>
        <name>Zn(2+)</name>
        <dbReference type="ChEBI" id="CHEBI:29105"/>
        <note>catalytic</note>
    </ligand>
</feature>
<evidence type="ECO:0000256" key="10">
    <source>
        <dbReference type="PIRSR" id="PIRSR606262-1"/>
    </source>
</evidence>
<dbReference type="Proteomes" id="UP001378960">
    <property type="component" value="Unassembled WGS sequence"/>
</dbReference>
<keyword evidence="16" id="KW-1185">Reference proteome</keyword>
<evidence type="ECO:0000313" key="16">
    <source>
        <dbReference type="Proteomes" id="UP001378960"/>
    </source>
</evidence>
<comment type="caution">
    <text evidence="15">The sequence shown here is derived from an EMBL/GenBank/DDBJ whole genome shotgun (WGS) entry which is preliminary data.</text>
</comment>
<dbReference type="GO" id="GO:0005829">
    <property type="term" value="C:cytosol"/>
    <property type="evidence" value="ECO:0007669"/>
    <property type="project" value="TreeGrafter"/>
</dbReference>
<dbReference type="EMBL" id="BTGB01000003">
    <property type="protein sequence ID" value="GMM46531.1"/>
    <property type="molecule type" value="Genomic_DNA"/>
</dbReference>
<dbReference type="NCBIfam" id="TIGR01354">
    <property type="entry name" value="cyt_deam_tetra"/>
    <property type="match status" value="1"/>
</dbReference>
<dbReference type="GO" id="GO:0055086">
    <property type="term" value="P:nucleobase-containing small molecule metabolic process"/>
    <property type="evidence" value="ECO:0007669"/>
    <property type="project" value="UniProtKB-ARBA"/>
</dbReference>
<proteinExistence type="inferred from homology"/>
<feature type="domain" description="CMP/dCMP-type deaminase" evidence="14">
    <location>
        <begin position="12"/>
        <end position="148"/>
    </location>
</feature>
<dbReference type="PROSITE" id="PS00903">
    <property type="entry name" value="CYT_DCMP_DEAMINASES_1"/>
    <property type="match status" value="1"/>
</dbReference>
<dbReference type="InterPro" id="IPR006262">
    <property type="entry name" value="Cyt_deam_tetra"/>
</dbReference>
<keyword evidence="6 13" id="KW-0378">Hydrolase</keyword>
<feature type="binding site" evidence="12">
    <location>
        <position position="64"/>
    </location>
    <ligand>
        <name>Zn(2+)</name>
        <dbReference type="ChEBI" id="CHEBI:29105"/>
        <note>catalytic</note>
    </ligand>
</feature>
<dbReference type="InterPro" id="IPR016193">
    <property type="entry name" value="Cytidine_deaminase-like"/>
</dbReference>
<dbReference type="FunFam" id="3.40.140.10:FF:000008">
    <property type="entry name" value="Cytidine deaminase"/>
    <property type="match status" value="1"/>
</dbReference>
<feature type="active site" description="Proton donor" evidence="10">
    <location>
        <position position="66"/>
    </location>
</feature>
<comment type="cofactor">
    <cofactor evidence="1 12 13">
        <name>Zn(2+)</name>
        <dbReference type="ChEBI" id="CHEBI:29105"/>
    </cofactor>
</comment>
<dbReference type="GO" id="GO:0008270">
    <property type="term" value="F:zinc ion binding"/>
    <property type="evidence" value="ECO:0007669"/>
    <property type="project" value="UniProtKB-UniRule"/>
</dbReference>
<protein>
    <recommendedName>
        <fullName evidence="4 13">Cytidine deaminase</fullName>
        <ecNumber evidence="4 13">3.5.4.5</ecNumber>
    </recommendedName>
    <alternativeName>
        <fullName evidence="8 13">Cytidine aminohydrolase</fullName>
    </alternativeName>
</protein>
<evidence type="ECO:0000256" key="7">
    <source>
        <dbReference type="ARBA" id="ARBA00022833"/>
    </source>
</evidence>
<dbReference type="AlphaFoldDB" id="A0AAV5R4U9"/>
<dbReference type="PANTHER" id="PTHR11644">
    <property type="entry name" value="CYTIDINE DEAMINASE"/>
    <property type="match status" value="1"/>
</dbReference>
<keyword evidence="5 12" id="KW-0479">Metal-binding</keyword>
<reference evidence="15 16" key="1">
    <citation type="journal article" date="2023" name="Elife">
        <title>Identification of key yeast species and microbe-microbe interactions impacting larval growth of Drosophila in the wild.</title>
        <authorList>
            <person name="Mure A."/>
            <person name="Sugiura Y."/>
            <person name="Maeda R."/>
            <person name="Honda K."/>
            <person name="Sakurai N."/>
            <person name="Takahashi Y."/>
            <person name="Watada M."/>
            <person name="Katoh T."/>
            <person name="Gotoh A."/>
            <person name="Gotoh Y."/>
            <person name="Taniguchi I."/>
            <person name="Nakamura K."/>
            <person name="Hayashi T."/>
            <person name="Katayama T."/>
            <person name="Uemura T."/>
            <person name="Hattori Y."/>
        </authorList>
    </citation>
    <scope>NUCLEOTIDE SEQUENCE [LARGE SCALE GENOMIC DNA]</scope>
    <source>
        <strain evidence="15 16">PK-24</strain>
    </source>
</reference>
<evidence type="ECO:0000256" key="5">
    <source>
        <dbReference type="ARBA" id="ARBA00022723"/>
    </source>
</evidence>
<accession>A0AAV5R4U9</accession>